<evidence type="ECO:0000313" key="5">
    <source>
        <dbReference type="Proteomes" id="UP000006437"/>
    </source>
</evidence>
<evidence type="ECO:0000313" key="4">
    <source>
        <dbReference type="Proteomes" id="UP000003379"/>
    </source>
</evidence>
<sequence>MLSDSNKIEKAENIVSQKEIYTGKYISLKVLTVEKAKGYSQRELIEHPGTILLIALTEDRKLVLNKIYRKSIDEYSTELPSKRIDSNENHLDVIKNEMLEELGYEVDNIKNVYSFYPSIAYSDEKVYMYVTDVRKVKDVNVCSTFSTMEVSLDLIKERFDELGIIDAKSIVGIDYILKEFNL</sequence>
<evidence type="ECO:0000313" key="6">
    <source>
        <dbReference type="Proteomes" id="UP000017818"/>
    </source>
</evidence>
<reference evidence="2 6" key="3">
    <citation type="submission" date="2012-05" db="EMBL/GenBank/DDBJ databases">
        <title>The Genome Sequence of Eubacteriaceae bacterium CM2.</title>
        <authorList>
            <consortium name="The Broad Institute Genome Sequencing Platform"/>
            <person name="Earl A."/>
            <person name="Ward D."/>
            <person name="Feldgarden M."/>
            <person name="Gevers D."/>
            <person name="Sizova M."/>
            <person name="Hazen A."/>
            <person name="Epstein S."/>
            <person name="Walker B."/>
            <person name="Young S.K."/>
            <person name="Zeng Q."/>
            <person name="Gargeya S."/>
            <person name="Fitzgerald M."/>
            <person name="Haas B."/>
            <person name="Abouelleil A."/>
            <person name="Alvarado L."/>
            <person name="Arachchi H.M."/>
            <person name="Berlin A."/>
            <person name="Chapman S.B."/>
            <person name="Goldberg J."/>
            <person name="Griggs A."/>
            <person name="Gujja S."/>
            <person name="Hansen M."/>
            <person name="Howarth C."/>
            <person name="Imamovic A."/>
            <person name="Larimer J."/>
            <person name="McCowen C."/>
            <person name="Montmayeur A."/>
            <person name="Murphy C."/>
            <person name="Neiman D."/>
            <person name="Pearson M."/>
            <person name="Priest M."/>
            <person name="Roberts A."/>
            <person name="Saif S."/>
            <person name="Shea T."/>
            <person name="Sisk P."/>
            <person name="Sykes S."/>
            <person name="Wortman J."/>
            <person name="Nusbaum C."/>
            <person name="Birren B."/>
        </authorList>
    </citation>
    <scope>NUCLEOTIDE SEQUENCE [LARGE SCALE GENOMIC DNA]</scope>
    <source>
        <strain evidence="2 6">CM2</strain>
    </source>
</reference>
<dbReference type="BioCyc" id="EBAC796937-HMP:GMGH-1104-MONOMER"/>
<dbReference type="EMBL" id="AFZF02000004">
    <property type="protein sequence ID" value="EHL17228.1"/>
    <property type="molecule type" value="Genomic_DNA"/>
</dbReference>
<reference evidence="1 5" key="1">
    <citation type="submission" date="2011-08" db="EMBL/GenBank/DDBJ databases">
        <title>The Genome Sequence of Eubacteriaceae bacterium ACC19a.</title>
        <authorList>
            <consortium name="The Broad Institute Genome Sequencing Platform"/>
            <person name="Earl A."/>
            <person name="Ward D."/>
            <person name="Feldgarden M."/>
            <person name="Gevers D."/>
            <person name="Sizova M."/>
            <person name="Hazen A."/>
            <person name="Epstein S."/>
            <person name="Young S.K."/>
            <person name="Zeng Q."/>
            <person name="Gargeya S."/>
            <person name="Fitzgerald M."/>
            <person name="Haas B."/>
            <person name="Abouelleil A."/>
            <person name="Alvarado L."/>
            <person name="Arachchi H.M."/>
            <person name="Berlin A."/>
            <person name="Brown A."/>
            <person name="Chapman S.B."/>
            <person name="Chen Z."/>
            <person name="Dunbar C."/>
            <person name="Freedman E."/>
            <person name="Gearin G."/>
            <person name="Gellesch M."/>
            <person name="Goldberg J."/>
            <person name="Griggs A."/>
            <person name="Gujja S."/>
            <person name="Heiman D."/>
            <person name="Howarth C."/>
            <person name="Larson L."/>
            <person name="Lui A."/>
            <person name="MacDonald P.J.P."/>
            <person name="Montmayeur A."/>
            <person name="Murphy C."/>
            <person name="Neiman D."/>
            <person name="Pearson M."/>
            <person name="Priest M."/>
            <person name="Roberts A."/>
            <person name="Saif S."/>
            <person name="Shea T."/>
            <person name="Shenoy N."/>
            <person name="Sisk P."/>
            <person name="Stolte C."/>
            <person name="Sykes S."/>
            <person name="Wortman J."/>
            <person name="Nusbaum C."/>
            <person name="Birren B."/>
        </authorList>
    </citation>
    <scope>NUCLEOTIDE SEQUENCE [LARGE SCALE GENOMIC DNA]</scope>
    <source>
        <strain evidence="1 5">ACC19a</strain>
    </source>
</reference>
<dbReference type="Gene3D" id="3.90.79.10">
    <property type="entry name" value="Nucleoside Triphosphate Pyrophosphohydrolase"/>
    <property type="match status" value="1"/>
</dbReference>
<proteinExistence type="predicted"/>
<accession>G9XES9</accession>
<dbReference type="AlphaFoldDB" id="G9WY51"/>
<evidence type="ECO:0000313" key="2">
    <source>
        <dbReference type="EMBL" id="EHL17228.1"/>
    </source>
</evidence>
<evidence type="ECO:0000313" key="3">
    <source>
        <dbReference type="EMBL" id="EHL17909.1"/>
    </source>
</evidence>
<dbReference type="STRING" id="796937.HMPREF9630_00395"/>
<dbReference type="EMBL" id="AFZE01000002">
    <property type="protein sequence ID" value="EHL16555.1"/>
    <property type="molecule type" value="Genomic_DNA"/>
</dbReference>
<evidence type="ECO:0008006" key="7">
    <source>
        <dbReference type="Google" id="ProtNLM"/>
    </source>
</evidence>
<reference evidence="3 4" key="2">
    <citation type="submission" date="2011-08" db="EMBL/GenBank/DDBJ databases">
        <title>The Genome Sequence of Eubacteriaceae bacterium CM5.</title>
        <authorList>
            <consortium name="The Broad Institute Genome Sequencing Platform"/>
            <person name="Earl A."/>
            <person name="Ward D."/>
            <person name="Feldgarden M."/>
            <person name="Gevers D."/>
            <person name="Sizova M."/>
            <person name="Hazen A."/>
            <person name="Epstein S."/>
            <person name="Young S.K."/>
            <person name="Zeng Q."/>
            <person name="Gargeya S."/>
            <person name="Fitzgerald M."/>
            <person name="Haas B."/>
            <person name="Abouelleil A."/>
            <person name="Alvarado L."/>
            <person name="Arachchi H.M."/>
            <person name="Berlin A."/>
            <person name="Brown A."/>
            <person name="Chapman S.B."/>
            <person name="Chen Z."/>
            <person name="Dunbar C."/>
            <person name="Freedman E."/>
            <person name="Gearin G."/>
            <person name="Gellesch M."/>
            <person name="Goldberg J."/>
            <person name="Griggs A."/>
            <person name="Gujja S."/>
            <person name="Heiman D."/>
            <person name="Howarth C."/>
            <person name="Larson L."/>
            <person name="Lui A."/>
            <person name="MacDonald P.J.P."/>
            <person name="Montmayeur A."/>
            <person name="Murphy C."/>
            <person name="Neiman D."/>
            <person name="Pearson M."/>
            <person name="Priest M."/>
            <person name="Roberts A."/>
            <person name="Saif S."/>
            <person name="Shea T."/>
            <person name="Shenoy N."/>
            <person name="Sisk P."/>
            <person name="Stolte C."/>
            <person name="Sykes S."/>
            <person name="Wortman J."/>
            <person name="Nusbaum C."/>
            <person name="Birren B."/>
        </authorList>
    </citation>
    <scope>NUCLEOTIDE SEQUENCE [LARGE SCALE GENOMIC DNA]</scope>
    <source>
        <strain evidence="3 4">CM5</strain>
    </source>
</reference>
<dbReference type="OrthoDB" id="9806150at2"/>
<dbReference type="RefSeq" id="WP_009525337.1">
    <property type="nucleotide sequence ID" value="NZ_ALNK01000025.1"/>
</dbReference>
<comment type="caution">
    <text evidence="1">The sequence shown here is derived from an EMBL/GenBank/DDBJ whole genome shotgun (WGS) entry which is preliminary data.</text>
</comment>
<organism evidence="1 5">
    <name type="scientific">Peptoanaerobacter stomatis</name>
    <dbReference type="NCBI Taxonomy" id="796937"/>
    <lineage>
        <taxon>Bacteria</taxon>
        <taxon>Bacillati</taxon>
        <taxon>Bacillota</taxon>
        <taxon>Clostridia</taxon>
        <taxon>Peptostreptococcales</taxon>
        <taxon>Filifactoraceae</taxon>
        <taxon>Peptoanaerobacter</taxon>
    </lineage>
</organism>
<dbReference type="CDD" id="cd03424">
    <property type="entry name" value="NUDIX_ADPRase_Nudt5_UGPPase_Nudt14"/>
    <property type="match status" value="1"/>
</dbReference>
<dbReference type="EMBL" id="AFZG01000052">
    <property type="protein sequence ID" value="EHL17909.1"/>
    <property type="molecule type" value="Genomic_DNA"/>
</dbReference>
<protein>
    <recommendedName>
        <fullName evidence="7">Nudix hydrolase domain-containing protein</fullName>
    </recommendedName>
</protein>
<accession>G9WY51</accession>
<evidence type="ECO:0000313" key="1">
    <source>
        <dbReference type="EMBL" id="EHL16555.1"/>
    </source>
</evidence>
<dbReference type="HOGENOM" id="CLU_062658_5_1_9"/>
<accession>V9HPJ6</accession>
<dbReference type="Proteomes" id="UP000006437">
    <property type="component" value="Unassembled WGS sequence"/>
</dbReference>
<dbReference type="SUPFAM" id="SSF55811">
    <property type="entry name" value="Nudix"/>
    <property type="match status" value="1"/>
</dbReference>
<dbReference type="Proteomes" id="UP000003379">
    <property type="component" value="Unassembled WGS sequence"/>
</dbReference>
<gene>
    <name evidence="3" type="ORF">HMPREF9628_00507</name>
    <name evidence="1" type="ORF">HMPREF9629_01102</name>
    <name evidence="2" type="ORF">HMPREF9630_00395</name>
</gene>
<name>G9WY51_9FIRM</name>
<dbReference type="Proteomes" id="UP000017818">
    <property type="component" value="Unassembled WGS sequence"/>
</dbReference>
<dbReference type="InterPro" id="IPR015797">
    <property type="entry name" value="NUDIX_hydrolase-like_dom_sf"/>
</dbReference>